<protein>
    <submittedName>
        <fullName evidence="3">DUF4292 domain-containing protein</fullName>
    </submittedName>
</protein>
<feature type="chain" id="PRO_5017279214" evidence="2">
    <location>
        <begin position="25"/>
        <end position="282"/>
    </location>
</feature>
<accession>A0A3A4QVE5</accession>
<organism evidence="3 4">
    <name type="scientific">Candidatus Auribacter fodinae</name>
    <dbReference type="NCBI Taxonomy" id="2093366"/>
    <lineage>
        <taxon>Bacteria</taxon>
        <taxon>Pseudomonadati</taxon>
        <taxon>Candidatus Auribacterota</taxon>
        <taxon>Candidatus Auribacteria</taxon>
        <taxon>Candidatus Auribacterales</taxon>
        <taxon>Candidatus Auribacteraceae</taxon>
        <taxon>Candidatus Auribacter</taxon>
    </lineage>
</organism>
<dbReference type="EMBL" id="QZJZ01000104">
    <property type="protein sequence ID" value="RJP56010.1"/>
    <property type="molecule type" value="Genomic_DNA"/>
</dbReference>
<feature type="signal peptide" evidence="2">
    <location>
        <begin position="1"/>
        <end position="24"/>
    </location>
</feature>
<reference evidence="3 4" key="1">
    <citation type="journal article" date="2017" name="ISME J.">
        <title>Energy and carbon metabolisms in a deep terrestrial subsurface fluid microbial community.</title>
        <authorList>
            <person name="Momper L."/>
            <person name="Jungbluth S.P."/>
            <person name="Lee M.D."/>
            <person name="Amend J.P."/>
        </authorList>
    </citation>
    <scope>NUCLEOTIDE SEQUENCE [LARGE SCALE GENOMIC DNA]</scope>
    <source>
        <strain evidence="3">SURF_26</strain>
    </source>
</reference>
<evidence type="ECO:0000313" key="4">
    <source>
        <dbReference type="Proteomes" id="UP000266426"/>
    </source>
</evidence>
<dbReference type="InterPro" id="IPR029046">
    <property type="entry name" value="LolA/LolB/LppX"/>
</dbReference>
<proteinExistence type="predicted"/>
<evidence type="ECO:0000256" key="2">
    <source>
        <dbReference type="SAM" id="SignalP"/>
    </source>
</evidence>
<dbReference type="Proteomes" id="UP000266426">
    <property type="component" value="Unassembled WGS sequence"/>
</dbReference>
<comment type="caution">
    <text evidence="3">The sequence shown here is derived from an EMBL/GenBank/DDBJ whole genome shotgun (WGS) entry which is preliminary data.</text>
</comment>
<evidence type="ECO:0000256" key="1">
    <source>
        <dbReference type="ARBA" id="ARBA00022729"/>
    </source>
</evidence>
<dbReference type="SUPFAM" id="SSF89392">
    <property type="entry name" value="Prokaryotic lipoproteins and lipoprotein localization factors"/>
    <property type="match status" value="1"/>
</dbReference>
<gene>
    <name evidence="3" type="ORF">C4541_13245</name>
</gene>
<keyword evidence="1 2" id="KW-0732">Signal</keyword>
<dbReference type="AlphaFoldDB" id="A0A3A4QVE5"/>
<name>A0A3A4QVE5_9BACT</name>
<sequence>MEKMFNRVLIITGCLIALCLSGCAAPRRQGIPVVSDQLLRLKPYSNEELIARISDANAVADTLRADTAMSIQSSWADQDKPFKCSGKLAVSVPGKLRLACTVPFGGTMMDITADGEQFYLYLPKEGIVYTGYQGDYLHSAGIPYNLTPDVILTALLPQPMEALIAGKTIYYEYIGETFILYIVRSYGMQSYLEEKLTLDALTMRITQREIFSRDGIKVLDITVSEFVTGDDNKAFPKKMRVYHYMTQLQLEFVFQKVSMNIDLNDALFTFTKPEHVKEVRVQ</sequence>
<dbReference type="Gene3D" id="2.50.20.10">
    <property type="entry name" value="Lipoprotein localisation LolA/LolB/LppX"/>
    <property type="match status" value="1"/>
</dbReference>
<evidence type="ECO:0000313" key="3">
    <source>
        <dbReference type="EMBL" id="RJP56010.1"/>
    </source>
</evidence>